<feature type="transmembrane region" description="Helical" evidence="1">
    <location>
        <begin position="143"/>
        <end position="165"/>
    </location>
</feature>
<dbReference type="AlphaFoldDB" id="A0A6P1MC69"/>
<protein>
    <submittedName>
        <fullName evidence="2">DUF456 family protein</fullName>
    </submittedName>
</protein>
<accession>A0A6P1MC69</accession>
<evidence type="ECO:0000313" key="2">
    <source>
        <dbReference type="EMBL" id="QHI69678.1"/>
    </source>
</evidence>
<dbReference type="Proteomes" id="UP000464954">
    <property type="component" value="Chromosome"/>
</dbReference>
<feature type="transmembrane region" description="Helical" evidence="1">
    <location>
        <begin position="82"/>
        <end position="100"/>
    </location>
</feature>
<gene>
    <name evidence="2" type="ORF">GT409_09505</name>
</gene>
<keyword evidence="3" id="KW-1185">Reference proteome</keyword>
<dbReference type="EMBL" id="CP047593">
    <property type="protein sequence ID" value="QHI69678.1"/>
    <property type="molecule type" value="Genomic_DNA"/>
</dbReference>
<keyword evidence="1" id="KW-0472">Membrane</keyword>
<keyword evidence="1" id="KW-1133">Transmembrane helix</keyword>
<feature type="transmembrane region" description="Helical" evidence="1">
    <location>
        <begin position="49"/>
        <end position="70"/>
    </location>
</feature>
<dbReference type="Pfam" id="PF04306">
    <property type="entry name" value="DUF456"/>
    <property type="match status" value="1"/>
</dbReference>
<proteinExistence type="predicted"/>
<sequence length="167" mass="17341">MIDFLLITLTALLCGIGVLFSAFAFSGTWIVLAAAIITFFAAGFPTPGTLIVFAVLCIGAEVLEALAGWFGVQKRGGSKTAGLAAIAGGLLGAFFGSMLFPILGTFLGMLVGSFALAFLVEWKRLKHHGHAAKIASGALVARLLILFLKTALTLAMSAWLLIGLIQA</sequence>
<reference evidence="2 3" key="1">
    <citation type="submission" date="2020-01" db="EMBL/GenBank/DDBJ databases">
        <title>Ponticoccus aerotolerans gen. nov., sp. nov., an anaerobic bacterium and proposal of Ponticoccusceae fam. nov., Ponticoccusles ord. nov. and Ponticoccuse classis nov. in the phylum Kiritimatiellaeota.</title>
        <authorList>
            <person name="Zhou L.Y."/>
            <person name="Du Z.J."/>
        </authorList>
    </citation>
    <scope>NUCLEOTIDE SEQUENCE [LARGE SCALE GENOMIC DNA]</scope>
    <source>
        <strain evidence="2 3">S-5007</strain>
    </source>
</reference>
<keyword evidence="1" id="KW-0812">Transmembrane</keyword>
<feature type="transmembrane region" description="Helical" evidence="1">
    <location>
        <begin position="106"/>
        <end position="122"/>
    </location>
</feature>
<dbReference type="InterPro" id="IPR007403">
    <property type="entry name" value="DUF456"/>
</dbReference>
<evidence type="ECO:0000313" key="3">
    <source>
        <dbReference type="Proteomes" id="UP000464954"/>
    </source>
</evidence>
<dbReference type="RefSeq" id="WP_160628860.1">
    <property type="nucleotide sequence ID" value="NZ_CP047593.1"/>
</dbReference>
<dbReference type="KEGG" id="taer:GT409_09505"/>
<name>A0A6P1MC69_9BACT</name>
<organism evidence="2 3">
    <name type="scientific">Tichowtungia aerotolerans</name>
    <dbReference type="NCBI Taxonomy" id="2697043"/>
    <lineage>
        <taxon>Bacteria</taxon>
        <taxon>Pseudomonadati</taxon>
        <taxon>Kiritimatiellota</taxon>
        <taxon>Tichowtungiia</taxon>
        <taxon>Tichowtungiales</taxon>
        <taxon>Tichowtungiaceae</taxon>
        <taxon>Tichowtungia</taxon>
    </lineage>
</organism>
<evidence type="ECO:0000256" key="1">
    <source>
        <dbReference type="SAM" id="Phobius"/>
    </source>
</evidence>